<keyword evidence="7" id="KW-1015">Disulfide bond</keyword>
<sequence>MTLAVKTIAPNFTAFDEKGIKICLSDYKGKIVVLYFYPKDDTPGCTQEAQSFQNDYEKYQNRNIIIFGVSMDSQESHKTFKEKFNLPFQLLADEEGILTKLYDVAGENYSRRVTYIINETGIIDHVDEKINTKTHAQDVLKKISQV</sequence>
<protein>
    <recommendedName>
        <fullName evidence="3">thioredoxin-dependent peroxiredoxin</fullName>
        <ecNumber evidence="3">1.11.1.24</ecNumber>
    </recommendedName>
    <alternativeName>
        <fullName evidence="11">Bacterioferritin comigratory protein</fullName>
    </alternativeName>
    <alternativeName>
        <fullName evidence="9">Thioredoxin peroxidase</fullName>
    </alternativeName>
</protein>
<dbReference type="CDD" id="cd03017">
    <property type="entry name" value="PRX_BCP"/>
    <property type="match status" value="1"/>
</dbReference>
<dbReference type="PROSITE" id="PS51352">
    <property type="entry name" value="THIOREDOXIN_2"/>
    <property type="match status" value="1"/>
</dbReference>
<reference evidence="15 16" key="1">
    <citation type="submission" date="2014-08" db="EMBL/GenBank/DDBJ databases">
        <title>Comparative genomics reveals surprising divergence of two closely related strains of uncultivated UCYN-A cyanobacteria.</title>
        <authorList>
            <person name="Bombar D."/>
            <person name="Heller P."/>
            <person name="Sanchez-Baracaldo P."/>
            <person name="Carter B.J."/>
            <person name="Zert J.P."/>
        </authorList>
    </citation>
    <scope>NUCLEOTIDE SEQUENCE [LARGE SCALE GENOMIC DNA]</scope>
</reference>
<evidence type="ECO:0000256" key="5">
    <source>
        <dbReference type="ARBA" id="ARBA00022862"/>
    </source>
</evidence>
<evidence type="ECO:0000256" key="13">
    <source>
        <dbReference type="PIRSR" id="PIRSR000239-1"/>
    </source>
</evidence>
<keyword evidence="6 15" id="KW-0560">Oxidoreductase</keyword>
<evidence type="ECO:0000313" key="15">
    <source>
        <dbReference type="EMBL" id="KFF41140.1"/>
    </source>
</evidence>
<evidence type="ECO:0000256" key="1">
    <source>
        <dbReference type="ARBA" id="ARBA00003330"/>
    </source>
</evidence>
<evidence type="ECO:0000256" key="11">
    <source>
        <dbReference type="ARBA" id="ARBA00041373"/>
    </source>
</evidence>
<dbReference type="PIRSF" id="PIRSF000239">
    <property type="entry name" value="AHPC"/>
    <property type="match status" value="1"/>
</dbReference>
<evidence type="ECO:0000256" key="7">
    <source>
        <dbReference type="ARBA" id="ARBA00023157"/>
    </source>
</evidence>
<dbReference type="PATRIC" id="fig|1527444.3.peg.999"/>
<dbReference type="InterPro" id="IPR000866">
    <property type="entry name" value="AhpC/TSA"/>
</dbReference>
<name>A0A086CG26_9CHRO</name>
<dbReference type="EC" id="1.11.1.24" evidence="3"/>
<dbReference type="SUPFAM" id="SSF52833">
    <property type="entry name" value="Thioredoxin-like"/>
    <property type="match status" value="1"/>
</dbReference>
<organism evidence="15 16">
    <name type="scientific">Candidatus Atelocyanobacterium thalassa isolate SIO64986</name>
    <dbReference type="NCBI Taxonomy" id="1527444"/>
    <lineage>
        <taxon>Bacteria</taxon>
        <taxon>Bacillati</taxon>
        <taxon>Cyanobacteriota</taxon>
        <taxon>Cyanophyceae</taxon>
        <taxon>Oscillatoriophycideae</taxon>
        <taxon>Chroococcales</taxon>
        <taxon>Aphanothecaceae</taxon>
        <taxon>Candidatus Atelocyanobacterium</taxon>
        <taxon>Candidatus Atelocyanobacterium thalassae</taxon>
    </lineage>
</organism>
<dbReference type="PANTHER" id="PTHR42801">
    <property type="entry name" value="THIOREDOXIN-DEPENDENT PEROXIDE REDUCTASE"/>
    <property type="match status" value="1"/>
</dbReference>
<dbReference type="Pfam" id="PF00578">
    <property type="entry name" value="AhpC-TSA"/>
    <property type="match status" value="1"/>
</dbReference>
<comment type="similarity">
    <text evidence="10">Belongs to the peroxiredoxin family. BCP/PrxQ subfamily.</text>
</comment>
<dbReference type="GO" id="GO:0005737">
    <property type="term" value="C:cytoplasm"/>
    <property type="evidence" value="ECO:0007669"/>
    <property type="project" value="TreeGrafter"/>
</dbReference>
<evidence type="ECO:0000313" key="16">
    <source>
        <dbReference type="Proteomes" id="UP000028922"/>
    </source>
</evidence>
<evidence type="ECO:0000256" key="9">
    <source>
        <dbReference type="ARBA" id="ARBA00032824"/>
    </source>
</evidence>
<dbReference type="Gene3D" id="3.40.30.10">
    <property type="entry name" value="Glutaredoxin"/>
    <property type="match status" value="1"/>
</dbReference>
<evidence type="ECO:0000256" key="3">
    <source>
        <dbReference type="ARBA" id="ARBA00013017"/>
    </source>
</evidence>
<evidence type="ECO:0000256" key="6">
    <source>
        <dbReference type="ARBA" id="ARBA00023002"/>
    </source>
</evidence>
<evidence type="ECO:0000256" key="8">
    <source>
        <dbReference type="ARBA" id="ARBA00023284"/>
    </source>
</evidence>
<dbReference type="GO" id="GO:0045454">
    <property type="term" value="P:cell redox homeostasis"/>
    <property type="evidence" value="ECO:0007669"/>
    <property type="project" value="TreeGrafter"/>
</dbReference>
<comment type="function">
    <text evidence="1">Thiol-specific peroxidase that catalyzes the reduction of hydrogen peroxide and organic hydroperoxides to water and alcohols, respectively. Plays a role in cell protection against oxidative stress by detoxifying peroxides and as sensor of hydrogen peroxide-mediated signaling events.</text>
</comment>
<proteinExistence type="inferred from homology"/>
<dbReference type="InterPro" id="IPR050924">
    <property type="entry name" value="Peroxiredoxin_BCP/PrxQ"/>
</dbReference>
<comment type="subunit">
    <text evidence="2">Monomer.</text>
</comment>
<dbReference type="PANTHER" id="PTHR42801:SF4">
    <property type="entry name" value="AHPC_TSA FAMILY PROTEIN"/>
    <property type="match status" value="1"/>
</dbReference>
<evidence type="ECO:0000256" key="2">
    <source>
        <dbReference type="ARBA" id="ARBA00011245"/>
    </source>
</evidence>
<dbReference type="eggNOG" id="COG1225">
    <property type="taxonomic scope" value="Bacteria"/>
</dbReference>
<comment type="catalytic activity">
    <reaction evidence="12">
        <text>a hydroperoxide + [thioredoxin]-dithiol = an alcohol + [thioredoxin]-disulfide + H2O</text>
        <dbReference type="Rhea" id="RHEA:62620"/>
        <dbReference type="Rhea" id="RHEA-COMP:10698"/>
        <dbReference type="Rhea" id="RHEA-COMP:10700"/>
        <dbReference type="ChEBI" id="CHEBI:15377"/>
        <dbReference type="ChEBI" id="CHEBI:29950"/>
        <dbReference type="ChEBI" id="CHEBI:30879"/>
        <dbReference type="ChEBI" id="CHEBI:35924"/>
        <dbReference type="ChEBI" id="CHEBI:50058"/>
        <dbReference type="EC" id="1.11.1.24"/>
    </reaction>
</comment>
<dbReference type="AlphaFoldDB" id="A0A086CG26"/>
<keyword evidence="8" id="KW-0676">Redox-active center</keyword>
<dbReference type="STRING" id="1527444.ucyna2_01047"/>
<dbReference type="InterPro" id="IPR013766">
    <property type="entry name" value="Thioredoxin_domain"/>
</dbReference>
<dbReference type="EMBL" id="JPSP01000013">
    <property type="protein sequence ID" value="KFF41140.1"/>
    <property type="molecule type" value="Genomic_DNA"/>
</dbReference>
<keyword evidence="5" id="KW-0049">Antioxidant</keyword>
<gene>
    <name evidence="15" type="ORF">ucyna2_01047</name>
</gene>
<evidence type="ECO:0000256" key="12">
    <source>
        <dbReference type="ARBA" id="ARBA00049091"/>
    </source>
</evidence>
<feature type="active site" description="Cysteine sulfenic acid (-SOH) intermediate; for peroxidase activity" evidence="13">
    <location>
        <position position="45"/>
    </location>
</feature>
<comment type="caution">
    <text evidence="15">The sequence shown here is derived from an EMBL/GenBank/DDBJ whole genome shotgun (WGS) entry which is preliminary data.</text>
</comment>
<keyword evidence="4 15" id="KW-0575">Peroxidase</keyword>
<dbReference type="FunFam" id="3.40.30.10:FF:000007">
    <property type="entry name" value="Thioredoxin-dependent thiol peroxidase"/>
    <property type="match status" value="1"/>
</dbReference>
<accession>A0A086CG26</accession>
<dbReference type="InterPro" id="IPR024706">
    <property type="entry name" value="Peroxiredoxin_AhpC-typ"/>
</dbReference>
<evidence type="ECO:0000259" key="14">
    <source>
        <dbReference type="PROSITE" id="PS51352"/>
    </source>
</evidence>
<evidence type="ECO:0000256" key="4">
    <source>
        <dbReference type="ARBA" id="ARBA00022559"/>
    </source>
</evidence>
<feature type="domain" description="Thioredoxin" evidence="14">
    <location>
        <begin position="3"/>
        <end position="146"/>
    </location>
</feature>
<dbReference type="GO" id="GO:0034599">
    <property type="term" value="P:cellular response to oxidative stress"/>
    <property type="evidence" value="ECO:0007669"/>
    <property type="project" value="TreeGrafter"/>
</dbReference>
<evidence type="ECO:0000256" key="10">
    <source>
        <dbReference type="ARBA" id="ARBA00038489"/>
    </source>
</evidence>
<dbReference type="InterPro" id="IPR036249">
    <property type="entry name" value="Thioredoxin-like_sf"/>
</dbReference>
<dbReference type="GO" id="GO:0008379">
    <property type="term" value="F:thioredoxin peroxidase activity"/>
    <property type="evidence" value="ECO:0007669"/>
    <property type="project" value="TreeGrafter"/>
</dbReference>
<dbReference type="Proteomes" id="UP000028922">
    <property type="component" value="Unassembled WGS sequence"/>
</dbReference>